<keyword evidence="2" id="KW-0678">Repressor</keyword>
<evidence type="ECO:0000256" key="5">
    <source>
        <dbReference type="ARBA" id="ARBA00023242"/>
    </source>
</evidence>
<name>A0A022S105_ERYGU</name>
<gene>
    <name evidence="7" type="ORF">MIMGU_mgv1a014547mg</name>
</gene>
<dbReference type="PROSITE" id="PS51754">
    <property type="entry name" value="OVATE"/>
    <property type="match status" value="1"/>
</dbReference>
<keyword evidence="4" id="KW-0804">Transcription</keyword>
<dbReference type="InterPro" id="IPR044686">
    <property type="entry name" value="OFP17"/>
</dbReference>
<dbReference type="Proteomes" id="UP000030748">
    <property type="component" value="Unassembled WGS sequence"/>
</dbReference>
<evidence type="ECO:0000256" key="4">
    <source>
        <dbReference type="ARBA" id="ARBA00023163"/>
    </source>
</evidence>
<evidence type="ECO:0000256" key="2">
    <source>
        <dbReference type="ARBA" id="ARBA00022491"/>
    </source>
</evidence>
<dbReference type="PANTHER" id="PTHR34042">
    <property type="entry name" value="TRANSCRIPTION REPRESSOR OFP17"/>
    <property type="match status" value="1"/>
</dbReference>
<keyword evidence="3" id="KW-0805">Transcription regulation</keyword>
<dbReference type="GO" id="GO:0005634">
    <property type="term" value="C:nucleus"/>
    <property type="evidence" value="ECO:0007669"/>
    <property type="project" value="UniProtKB-SubCell"/>
</dbReference>
<accession>A0A022S105</accession>
<evidence type="ECO:0000256" key="1">
    <source>
        <dbReference type="ARBA" id="ARBA00004123"/>
    </source>
</evidence>
<comment type="subcellular location">
    <subcellularLocation>
        <location evidence="1">Nucleus</location>
    </subcellularLocation>
</comment>
<evidence type="ECO:0000256" key="3">
    <source>
        <dbReference type="ARBA" id="ARBA00023015"/>
    </source>
</evidence>
<organism evidence="7 8">
    <name type="scientific">Erythranthe guttata</name>
    <name type="common">Yellow monkey flower</name>
    <name type="synonym">Mimulus guttatus</name>
    <dbReference type="NCBI Taxonomy" id="4155"/>
    <lineage>
        <taxon>Eukaryota</taxon>
        <taxon>Viridiplantae</taxon>
        <taxon>Streptophyta</taxon>
        <taxon>Embryophyta</taxon>
        <taxon>Tracheophyta</taxon>
        <taxon>Spermatophyta</taxon>
        <taxon>Magnoliopsida</taxon>
        <taxon>eudicotyledons</taxon>
        <taxon>Gunneridae</taxon>
        <taxon>Pentapetalae</taxon>
        <taxon>asterids</taxon>
        <taxon>lamiids</taxon>
        <taxon>Lamiales</taxon>
        <taxon>Phrymaceae</taxon>
        <taxon>Erythranthe</taxon>
    </lineage>
</organism>
<keyword evidence="5" id="KW-0539">Nucleus</keyword>
<dbReference type="OMA" id="MIIDEGK"/>
<dbReference type="OrthoDB" id="1871608at2759"/>
<evidence type="ECO:0000313" key="8">
    <source>
        <dbReference type="Proteomes" id="UP000030748"/>
    </source>
</evidence>
<evidence type="ECO:0000313" key="7">
    <source>
        <dbReference type="EMBL" id="EYU46009.1"/>
    </source>
</evidence>
<dbReference type="EMBL" id="KI630171">
    <property type="protein sequence ID" value="EYU46009.1"/>
    <property type="molecule type" value="Genomic_DNA"/>
</dbReference>
<sequence>MKLRHISSFKFKLFKPCKRILHLFKFRLRRPVCIRPLHSRRRHHRKPKIKSKLQEGCISKMQSFLHSLREKRSEKTGRVAMLTTSSYSDHRAPHSSPLTPAYVRMGGPHKRDRAVVAIPDDDDVEDACKSFEKYLIEMIGEDGKMRDLVDAEELLECWKNLNSPVYIDLVCRFYGELCKDLFSNSS</sequence>
<protein>
    <recommendedName>
        <fullName evidence="6">OVATE domain-containing protein</fullName>
    </recommendedName>
</protein>
<dbReference type="Pfam" id="PF04844">
    <property type="entry name" value="Ovate"/>
    <property type="match status" value="1"/>
</dbReference>
<dbReference type="PhylomeDB" id="A0A022S105"/>
<dbReference type="PANTHER" id="PTHR34042:SF1">
    <property type="entry name" value="TRANSCRIPTION REPRESSOR OFP17"/>
    <property type="match status" value="1"/>
</dbReference>
<proteinExistence type="predicted"/>
<dbReference type="GO" id="GO:0045892">
    <property type="term" value="P:negative regulation of DNA-templated transcription"/>
    <property type="evidence" value="ECO:0007669"/>
    <property type="project" value="InterPro"/>
</dbReference>
<dbReference type="eggNOG" id="ENOG502RZCU">
    <property type="taxonomic scope" value="Eukaryota"/>
</dbReference>
<reference evidence="7 8" key="1">
    <citation type="journal article" date="2013" name="Proc. Natl. Acad. Sci. U.S.A.">
        <title>Fine-scale variation in meiotic recombination in Mimulus inferred from population shotgun sequencing.</title>
        <authorList>
            <person name="Hellsten U."/>
            <person name="Wright K.M."/>
            <person name="Jenkins J."/>
            <person name="Shu S."/>
            <person name="Yuan Y."/>
            <person name="Wessler S.R."/>
            <person name="Schmutz J."/>
            <person name="Willis J.H."/>
            <person name="Rokhsar D.S."/>
        </authorList>
    </citation>
    <scope>NUCLEOTIDE SEQUENCE [LARGE SCALE GENOMIC DNA]</scope>
    <source>
        <strain evidence="8">cv. DUN x IM62</strain>
    </source>
</reference>
<dbReference type="STRING" id="4155.A0A022S105"/>
<feature type="domain" description="OVATE" evidence="6">
    <location>
        <begin position="120"/>
        <end position="180"/>
    </location>
</feature>
<dbReference type="KEGG" id="egt:105957249"/>
<keyword evidence="8" id="KW-1185">Reference proteome</keyword>
<dbReference type="InterPro" id="IPR006458">
    <property type="entry name" value="Ovate_C"/>
</dbReference>
<dbReference type="AlphaFoldDB" id="A0A022S105"/>
<evidence type="ECO:0000259" key="6">
    <source>
        <dbReference type="PROSITE" id="PS51754"/>
    </source>
</evidence>